<dbReference type="RefSeq" id="WP_184093861.1">
    <property type="nucleotide sequence ID" value="NZ_AP023367.1"/>
</dbReference>
<dbReference type="Pfam" id="PF09587">
    <property type="entry name" value="PGA_cap"/>
    <property type="match status" value="1"/>
</dbReference>
<dbReference type="InterPro" id="IPR019079">
    <property type="entry name" value="Capsule_synth_CapA"/>
</dbReference>
<dbReference type="SUPFAM" id="SSF56300">
    <property type="entry name" value="Metallo-dependent phosphatases"/>
    <property type="match status" value="1"/>
</dbReference>
<comment type="similarity">
    <text evidence="1">Belongs to the CapA family.</text>
</comment>
<dbReference type="InterPro" id="IPR029052">
    <property type="entry name" value="Metallo-depent_PP-like"/>
</dbReference>
<dbReference type="PANTHER" id="PTHR33393">
    <property type="entry name" value="POLYGLUTAMINE SYNTHESIS ACCESSORY PROTEIN RV0574C-RELATED"/>
    <property type="match status" value="1"/>
</dbReference>
<proteinExistence type="inferred from homology"/>
<evidence type="ECO:0000256" key="1">
    <source>
        <dbReference type="ARBA" id="ARBA00005662"/>
    </source>
</evidence>
<dbReference type="PANTHER" id="PTHR33393:SF13">
    <property type="entry name" value="PGA BIOSYNTHESIS PROTEIN CAPA"/>
    <property type="match status" value="1"/>
</dbReference>
<sequence length="388" mass="43441">MSKKKMYGLLTFIIFTFTLLAIVVIYEFNKYTGGRSPYDQVVSNEEEGNTGEGEGQDEGNDNITLVPTQSPTTEPEVWEDIKLVFAGDIYLSDYVIKNYNNHGIDGVVSTGIKDLFHGADIFMANQEFTFSTRGTPAADKQYTFRVNPEYVKVFTDMGLDIVTLANNHSLDFGIDAFVDSFETLNQEGITYTGVGNNLTEAREIKYKEVKGKKLAFLAASRVIPVPEWNATNSKPGMLTTYDPTYLLEDIKKASEESDFVVVYVHWGIEKADTPLDYQRTMAKQYIDAGADLVIGSHPHVLQGIEYYNGKPIVYSLGNFIFYSNINQTAVLEVGINEENQAELKLLPAKAEGAKTSLITDRSAIEKFHEYMKKISFDITFDENGKVLP</sequence>
<feature type="compositionally biased region" description="Polar residues" evidence="2">
    <location>
        <begin position="63"/>
        <end position="73"/>
    </location>
</feature>
<dbReference type="CDD" id="cd07381">
    <property type="entry name" value="MPP_CapA"/>
    <property type="match status" value="1"/>
</dbReference>
<dbReference type="Gene3D" id="3.60.21.10">
    <property type="match status" value="1"/>
</dbReference>
<evidence type="ECO:0000313" key="5">
    <source>
        <dbReference type="Proteomes" id="UP000515561"/>
    </source>
</evidence>
<dbReference type="InterPro" id="IPR052169">
    <property type="entry name" value="CW_Biosynth-Accessory"/>
</dbReference>
<gene>
    <name evidence="4" type="ORF">acsn021_27730</name>
</gene>
<feature type="compositionally biased region" description="Acidic residues" evidence="2">
    <location>
        <begin position="44"/>
        <end position="60"/>
    </location>
</feature>
<keyword evidence="3" id="KW-0812">Transmembrane</keyword>
<dbReference type="KEGG" id="acel:acsn021_27730"/>
<evidence type="ECO:0000256" key="3">
    <source>
        <dbReference type="SAM" id="Phobius"/>
    </source>
</evidence>
<feature type="transmembrane region" description="Helical" evidence="3">
    <location>
        <begin position="7"/>
        <end position="26"/>
    </location>
</feature>
<keyword evidence="3" id="KW-1133">Transmembrane helix</keyword>
<dbReference type="AlphaFoldDB" id="A0A6S6QX50"/>
<dbReference type="SMART" id="SM00854">
    <property type="entry name" value="PGA_cap"/>
    <property type="match status" value="1"/>
</dbReference>
<name>A0A6S6QX50_9FIRM</name>
<organism evidence="4 5">
    <name type="scientific">Anaerocolumna cellulosilytica</name>
    <dbReference type="NCBI Taxonomy" id="433286"/>
    <lineage>
        <taxon>Bacteria</taxon>
        <taxon>Bacillati</taxon>
        <taxon>Bacillota</taxon>
        <taxon>Clostridia</taxon>
        <taxon>Lachnospirales</taxon>
        <taxon>Lachnospiraceae</taxon>
        <taxon>Anaerocolumna</taxon>
    </lineage>
</organism>
<reference evidence="4 5" key="1">
    <citation type="journal article" date="2016" name="Int. J. Syst. Evol. Microbiol.">
        <title>Descriptions of Anaerotaenia torta gen. nov., sp. nov. and Anaerocolumna cellulosilytica gen. nov., sp. nov. isolated from a methanogenic reactor of cattle waste.</title>
        <authorList>
            <person name="Uek A."/>
            <person name="Ohtaki Y."/>
            <person name="Kaku N."/>
            <person name="Ueki K."/>
        </authorList>
    </citation>
    <scope>NUCLEOTIDE SEQUENCE [LARGE SCALE GENOMIC DNA]</scope>
    <source>
        <strain evidence="4 5">SN021</strain>
    </source>
</reference>
<protein>
    <submittedName>
        <fullName evidence="4">Capsular polysaccharide biosynthesis protein</fullName>
    </submittedName>
</protein>
<keyword evidence="3" id="KW-0472">Membrane</keyword>
<dbReference type="Proteomes" id="UP000515561">
    <property type="component" value="Chromosome"/>
</dbReference>
<keyword evidence="5" id="KW-1185">Reference proteome</keyword>
<dbReference type="EMBL" id="AP023367">
    <property type="protein sequence ID" value="BCJ95204.1"/>
    <property type="molecule type" value="Genomic_DNA"/>
</dbReference>
<evidence type="ECO:0000313" key="4">
    <source>
        <dbReference type="EMBL" id="BCJ95204.1"/>
    </source>
</evidence>
<accession>A0A6S6QX50</accession>
<evidence type="ECO:0000256" key="2">
    <source>
        <dbReference type="SAM" id="MobiDB-lite"/>
    </source>
</evidence>
<feature type="region of interest" description="Disordered" evidence="2">
    <location>
        <begin position="39"/>
        <end position="73"/>
    </location>
</feature>